<feature type="region of interest" description="Disordered" evidence="1">
    <location>
        <begin position="1"/>
        <end position="52"/>
    </location>
</feature>
<evidence type="ECO:0000256" key="1">
    <source>
        <dbReference type="SAM" id="MobiDB-lite"/>
    </source>
</evidence>
<organism evidence="2 3">
    <name type="scientific">Stenotrophomonas koreensis</name>
    <dbReference type="NCBI Taxonomy" id="266128"/>
    <lineage>
        <taxon>Bacteria</taxon>
        <taxon>Pseudomonadati</taxon>
        <taxon>Pseudomonadota</taxon>
        <taxon>Gammaproteobacteria</taxon>
        <taxon>Lysobacterales</taxon>
        <taxon>Lysobacteraceae</taxon>
        <taxon>Stenotrophomonas</taxon>
    </lineage>
</organism>
<proteinExistence type="predicted"/>
<dbReference type="Proteomes" id="UP000550609">
    <property type="component" value="Unassembled WGS sequence"/>
</dbReference>
<feature type="compositionally biased region" description="Basic and acidic residues" evidence="1">
    <location>
        <begin position="14"/>
        <end position="52"/>
    </location>
</feature>
<dbReference type="AlphaFoldDB" id="A0A7W3YUW9"/>
<dbReference type="RefSeq" id="WP_182622465.1">
    <property type="nucleotide sequence ID" value="NZ_JACIUV010000004.1"/>
</dbReference>
<sequence>MTINKPTVVPGKQQDTDHSNETRLAAQKREEEERKQMQAKQRHDDEQAKQRK</sequence>
<reference evidence="2 3" key="1">
    <citation type="submission" date="2020-08" db="EMBL/GenBank/DDBJ databases">
        <title>Stenotrophomonas sp. W1S232.</title>
        <authorList>
            <person name="Deng Y."/>
        </authorList>
    </citation>
    <scope>NUCLEOTIDE SEQUENCE [LARGE SCALE GENOMIC DNA]</scope>
    <source>
        <strain evidence="2 3">W1S232</strain>
    </source>
</reference>
<name>A0A7W3YUW9_9GAMM</name>
<protein>
    <submittedName>
        <fullName evidence="2">Uncharacterized protein</fullName>
    </submittedName>
</protein>
<accession>A0A7W3YUW9</accession>
<evidence type="ECO:0000313" key="3">
    <source>
        <dbReference type="Proteomes" id="UP000550609"/>
    </source>
</evidence>
<dbReference type="EMBL" id="JACIUV010000004">
    <property type="protein sequence ID" value="MBB1117436.1"/>
    <property type="molecule type" value="Genomic_DNA"/>
</dbReference>
<gene>
    <name evidence="2" type="ORF">H4O09_10290</name>
</gene>
<comment type="caution">
    <text evidence="2">The sequence shown here is derived from an EMBL/GenBank/DDBJ whole genome shotgun (WGS) entry which is preliminary data.</text>
</comment>
<evidence type="ECO:0000313" key="2">
    <source>
        <dbReference type="EMBL" id="MBB1117436.1"/>
    </source>
</evidence>